<proteinExistence type="predicted"/>
<organism evidence="1 2">
    <name type="scientific">Didymella heteroderae</name>
    <dbReference type="NCBI Taxonomy" id="1769908"/>
    <lineage>
        <taxon>Eukaryota</taxon>
        <taxon>Fungi</taxon>
        <taxon>Dikarya</taxon>
        <taxon>Ascomycota</taxon>
        <taxon>Pezizomycotina</taxon>
        <taxon>Dothideomycetes</taxon>
        <taxon>Pleosporomycetidae</taxon>
        <taxon>Pleosporales</taxon>
        <taxon>Pleosporineae</taxon>
        <taxon>Didymellaceae</taxon>
        <taxon>Didymella</taxon>
    </lineage>
</organism>
<gene>
    <name evidence="1" type="ORF">E8E12_001962</name>
</gene>
<sequence length="306" mass="34364">MFSTDSNTYNNAATNKSEKAVFLDIVNYINTPKQWSIFNDCQNGAAAALPTDSHDTRREPFKPGVTRWNSYHNCFKRGVELKYAINSYASFHIQETEHAAEIAAANNNKPPTVPSWMLSVLEPLKSATDRLQSRSKAGTHGALYEVIPVFKSIIAKLNTRILLFSVVDYEPSEAPEDHIAINVRAARKKAAIYINKLLKVPVYYAATALHPQYKHYFKQFWVDKPALLHNTHLGFEHLWSTYKLADAAATTTLGSSSGRATSSFDDAINSVLDQDTGVAENKYSSWLAEPVWTADQYKFRCTAIEY</sequence>
<reference evidence="1" key="1">
    <citation type="submission" date="2019-04" db="EMBL/GenBank/DDBJ databases">
        <title>Sequencing of skin fungus with MAO and IRED activity.</title>
        <authorList>
            <person name="Marsaioli A.J."/>
            <person name="Bonatto J.M.C."/>
            <person name="Reis Junior O."/>
        </authorList>
    </citation>
    <scope>NUCLEOTIDE SEQUENCE</scope>
    <source>
        <strain evidence="1">28M1</strain>
    </source>
</reference>
<dbReference type="EMBL" id="SWKV01000099">
    <property type="protein sequence ID" value="KAF3032486.1"/>
    <property type="molecule type" value="Genomic_DNA"/>
</dbReference>
<evidence type="ECO:0000313" key="2">
    <source>
        <dbReference type="Proteomes" id="UP000758155"/>
    </source>
</evidence>
<dbReference type="Proteomes" id="UP000758155">
    <property type="component" value="Unassembled WGS sequence"/>
</dbReference>
<keyword evidence="2" id="KW-1185">Reference proteome</keyword>
<name>A0A9P5BWD3_9PLEO</name>
<accession>A0A9P5BWD3</accession>
<protein>
    <submittedName>
        <fullName evidence="1">Uncharacterized protein</fullName>
    </submittedName>
</protein>
<evidence type="ECO:0000313" key="1">
    <source>
        <dbReference type="EMBL" id="KAF3032486.1"/>
    </source>
</evidence>
<dbReference type="AlphaFoldDB" id="A0A9P5BWD3"/>
<comment type="caution">
    <text evidence="1">The sequence shown here is derived from an EMBL/GenBank/DDBJ whole genome shotgun (WGS) entry which is preliminary data.</text>
</comment>
<dbReference type="OrthoDB" id="3780340at2759"/>